<feature type="transmembrane region" description="Helical" evidence="1">
    <location>
        <begin position="18"/>
        <end position="36"/>
    </location>
</feature>
<gene>
    <name evidence="2" type="ORF">F5890DRAFT_610319</name>
</gene>
<accession>A0AA38PSQ9</accession>
<reference evidence="2" key="1">
    <citation type="submission" date="2022-08" db="EMBL/GenBank/DDBJ databases">
        <authorList>
            <consortium name="DOE Joint Genome Institute"/>
            <person name="Min B."/>
            <person name="Riley R."/>
            <person name="Sierra-Patev S."/>
            <person name="Naranjo-Ortiz M."/>
            <person name="Looney B."/>
            <person name="Konkel Z."/>
            <person name="Slot J.C."/>
            <person name="Sakamoto Y."/>
            <person name="Steenwyk J.L."/>
            <person name="Rokas A."/>
            <person name="Carro J."/>
            <person name="Camarero S."/>
            <person name="Ferreira P."/>
            <person name="Molpeceres G."/>
            <person name="Ruiz-Duenas F.J."/>
            <person name="Serrano A."/>
            <person name="Henrissat B."/>
            <person name="Drula E."/>
            <person name="Hughes K.W."/>
            <person name="Mata J.L."/>
            <person name="Ishikawa N.K."/>
            <person name="Vargas-Isla R."/>
            <person name="Ushijima S."/>
            <person name="Smith C.A."/>
            <person name="Ahrendt S."/>
            <person name="Andreopoulos W."/>
            <person name="He G."/>
            <person name="Labutti K."/>
            <person name="Lipzen A."/>
            <person name="Ng V."/>
            <person name="Sandor L."/>
            <person name="Barry K."/>
            <person name="Martinez A.T."/>
            <person name="Xiao Y."/>
            <person name="Gibbons J.G."/>
            <person name="Terashima K."/>
            <person name="Hibbett D.S."/>
            <person name="Grigoriev I.V."/>
        </authorList>
    </citation>
    <scope>NUCLEOTIDE SEQUENCE</scope>
    <source>
        <strain evidence="2">TFB7829</strain>
    </source>
</reference>
<feature type="transmembrane region" description="Helical" evidence="1">
    <location>
        <begin position="63"/>
        <end position="86"/>
    </location>
</feature>
<protein>
    <submittedName>
        <fullName evidence="2">Uncharacterized protein</fullName>
    </submittedName>
</protein>
<keyword evidence="1" id="KW-1133">Transmembrane helix</keyword>
<proteinExistence type="predicted"/>
<evidence type="ECO:0000313" key="3">
    <source>
        <dbReference type="Proteomes" id="UP001163850"/>
    </source>
</evidence>
<evidence type="ECO:0000313" key="2">
    <source>
        <dbReference type="EMBL" id="KAJ3980984.1"/>
    </source>
</evidence>
<comment type="caution">
    <text evidence="2">The sequence shown here is derived from an EMBL/GenBank/DDBJ whole genome shotgun (WGS) entry which is preliminary data.</text>
</comment>
<evidence type="ECO:0000256" key="1">
    <source>
        <dbReference type="SAM" id="Phobius"/>
    </source>
</evidence>
<dbReference type="AlphaFoldDB" id="A0AA38PSQ9"/>
<sequence length="97" mass="11555">MVVQRPVAIPPMNYPLQILPRALVLILVLHLGFRVLKLRARVTLYLQFSPYINLAFDKLPSELICYVLRVCLFFYPFIFPFTYLILPTRCFVYLKRF</sequence>
<keyword evidence="1" id="KW-0812">Transmembrane</keyword>
<name>A0AA38PSQ9_9AGAR</name>
<dbReference type="EMBL" id="MU802143">
    <property type="protein sequence ID" value="KAJ3980984.1"/>
    <property type="molecule type" value="Genomic_DNA"/>
</dbReference>
<keyword evidence="1" id="KW-0472">Membrane</keyword>
<dbReference type="Proteomes" id="UP001163850">
    <property type="component" value="Unassembled WGS sequence"/>
</dbReference>
<organism evidence="2 3">
    <name type="scientific">Lentinula detonsa</name>
    <dbReference type="NCBI Taxonomy" id="2804962"/>
    <lineage>
        <taxon>Eukaryota</taxon>
        <taxon>Fungi</taxon>
        <taxon>Dikarya</taxon>
        <taxon>Basidiomycota</taxon>
        <taxon>Agaricomycotina</taxon>
        <taxon>Agaricomycetes</taxon>
        <taxon>Agaricomycetidae</taxon>
        <taxon>Agaricales</taxon>
        <taxon>Marasmiineae</taxon>
        <taxon>Omphalotaceae</taxon>
        <taxon>Lentinula</taxon>
    </lineage>
</organism>